<dbReference type="EMBL" id="WIGN01000268">
    <property type="protein sequence ID" value="KAF6802531.1"/>
    <property type="molecule type" value="Genomic_DNA"/>
</dbReference>
<comment type="caution">
    <text evidence="2">The sequence shown here is derived from an EMBL/GenBank/DDBJ whole genome shotgun (WGS) entry which is preliminary data.</text>
</comment>
<organism evidence="2 3">
    <name type="scientific">Colletotrichum sojae</name>
    <dbReference type="NCBI Taxonomy" id="2175907"/>
    <lineage>
        <taxon>Eukaryota</taxon>
        <taxon>Fungi</taxon>
        <taxon>Dikarya</taxon>
        <taxon>Ascomycota</taxon>
        <taxon>Pezizomycotina</taxon>
        <taxon>Sordariomycetes</taxon>
        <taxon>Hypocreomycetidae</taxon>
        <taxon>Glomerellales</taxon>
        <taxon>Glomerellaceae</taxon>
        <taxon>Colletotrichum</taxon>
        <taxon>Colletotrichum orchidearum species complex</taxon>
    </lineage>
</organism>
<feature type="transmembrane region" description="Helical" evidence="1">
    <location>
        <begin position="106"/>
        <end position="127"/>
    </location>
</feature>
<sequence length="167" mass="19001">MRGFSSFEEQLTNLIIDEILRVVVFRPLGRFCKSLILPCKPGFLLCLRLTEAVLGLPDTLRITTDFEEGIYDNFCVASVIFLAFIGLLIILTLAVPMSIRETRRNFYLALMCLSCWWVCGMFARGGLEMDHGHEPTLRPLLREYQEKYILKGSLAMIVVFAGFLAIL</sequence>
<evidence type="ECO:0000313" key="3">
    <source>
        <dbReference type="Proteomes" id="UP000652219"/>
    </source>
</evidence>
<dbReference type="AlphaFoldDB" id="A0A8H6MNQ0"/>
<keyword evidence="3" id="KW-1185">Reference proteome</keyword>
<evidence type="ECO:0000256" key="1">
    <source>
        <dbReference type="SAM" id="Phobius"/>
    </source>
</evidence>
<protein>
    <submittedName>
        <fullName evidence="2">Uncharacterized protein</fullName>
    </submittedName>
</protein>
<gene>
    <name evidence="2" type="ORF">CSOJ01_11538</name>
</gene>
<feature type="transmembrane region" description="Helical" evidence="1">
    <location>
        <begin position="70"/>
        <end position="94"/>
    </location>
</feature>
<feature type="transmembrane region" description="Helical" evidence="1">
    <location>
        <begin position="148"/>
        <end position="166"/>
    </location>
</feature>
<keyword evidence="1" id="KW-0812">Transmembrane</keyword>
<dbReference type="Proteomes" id="UP000652219">
    <property type="component" value="Unassembled WGS sequence"/>
</dbReference>
<keyword evidence="1" id="KW-1133">Transmembrane helix</keyword>
<reference evidence="2 3" key="1">
    <citation type="journal article" date="2020" name="Phytopathology">
        <title>Genome Sequence Resources of Colletotrichum truncatum, C. plurivorum, C. musicola, and C. sojae: Four Species Pathogenic to Soybean (Glycine max).</title>
        <authorList>
            <person name="Rogerio F."/>
            <person name="Boufleur T.R."/>
            <person name="Ciampi-Guillardi M."/>
            <person name="Sukno S.A."/>
            <person name="Thon M.R."/>
            <person name="Massola Junior N.S."/>
            <person name="Baroncelli R."/>
        </authorList>
    </citation>
    <scope>NUCLEOTIDE SEQUENCE [LARGE SCALE GENOMIC DNA]</scope>
    <source>
        <strain evidence="2 3">LFN0009</strain>
    </source>
</reference>
<keyword evidence="1" id="KW-0472">Membrane</keyword>
<proteinExistence type="predicted"/>
<evidence type="ECO:0000313" key="2">
    <source>
        <dbReference type="EMBL" id="KAF6802531.1"/>
    </source>
</evidence>
<accession>A0A8H6MNQ0</accession>
<name>A0A8H6MNQ0_9PEZI</name>